<comment type="caution">
    <text evidence="2">The sequence shown here is derived from an EMBL/GenBank/DDBJ whole genome shotgun (WGS) entry which is preliminary data.</text>
</comment>
<reference evidence="2 3" key="1">
    <citation type="submission" date="2024-10" db="EMBL/GenBank/DDBJ databases">
        <title>The Natural Products Discovery Center: Release of the First 8490 Sequenced Strains for Exploring Actinobacteria Biosynthetic Diversity.</title>
        <authorList>
            <person name="Kalkreuter E."/>
            <person name="Kautsar S.A."/>
            <person name="Yang D."/>
            <person name="Bader C.D."/>
            <person name="Teijaro C.N."/>
            <person name="Fluegel L."/>
            <person name="Davis C.M."/>
            <person name="Simpson J.R."/>
            <person name="Lauterbach L."/>
            <person name="Steele A.D."/>
            <person name="Gui C."/>
            <person name="Meng S."/>
            <person name="Li G."/>
            <person name="Viehrig K."/>
            <person name="Ye F."/>
            <person name="Su P."/>
            <person name="Kiefer A.F."/>
            <person name="Nichols A."/>
            <person name="Cepeda A.J."/>
            <person name="Yan W."/>
            <person name="Fan B."/>
            <person name="Jiang Y."/>
            <person name="Adhikari A."/>
            <person name="Zheng C.-J."/>
            <person name="Schuster L."/>
            <person name="Cowan T.M."/>
            <person name="Smanski M.J."/>
            <person name="Chevrette M.G."/>
            <person name="De Carvalho L.P.S."/>
            <person name="Shen B."/>
        </authorList>
    </citation>
    <scope>NUCLEOTIDE SEQUENCE [LARGE SCALE GENOMIC DNA]</scope>
    <source>
        <strain evidence="2 3">NPDC002593</strain>
    </source>
</reference>
<dbReference type="Gene3D" id="3.10.129.10">
    <property type="entry name" value="Hotdog Thioesterase"/>
    <property type="match status" value="1"/>
</dbReference>
<dbReference type="RefSeq" id="WP_051194406.1">
    <property type="nucleotide sequence ID" value="NZ_JBIAQY010000018.1"/>
</dbReference>
<dbReference type="Proteomes" id="UP001601992">
    <property type="component" value="Unassembled WGS sequence"/>
</dbReference>
<organism evidence="2 3">
    <name type="scientific">Nocardia jiangxiensis</name>
    <dbReference type="NCBI Taxonomy" id="282685"/>
    <lineage>
        <taxon>Bacteria</taxon>
        <taxon>Bacillati</taxon>
        <taxon>Actinomycetota</taxon>
        <taxon>Actinomycetes</taxon>
        <taxon>Mycobacteriales</taxon>
        <taxon>Nocardiaceae</taxon>
        <taxon>Nocardia</taxon>
    </lineage>
</organism>
<evidence type="ECO:0000313" key="2">
    <source>
        <dbReference type="EMBL" id="MFF3573286.1"/>
    </source>
</evidence>
<gene>
    <name evidence="2" type="ORF">ACFYXQ_36555</name>
</gene>
<evidence type="ECO:0000256" key="1">
    <source>
        <dbReference type="SAM" id="MobiDB-lite"/>
    </source>
</evidence>
<keyword evidence="3" id="KW-1185">Reference proteome</keyword>
<evidence type="ECO:0000313" key="3">
    <source>
        <dbReference type="Proteomes" id="UP001601992"/>
    </source>
</evidence>
<dbReference type="EC" id="3.1.2.-" evidence="2"/>
<dbReference type="CDD" id="cd00586">
    <property type="entry name" value="4HBT"/>
    <property type="match status" value="1"/>
</dbReference>
<protein>
    <submittedName>
        <fullName evidence="2">Acyl-CoA thioesterase</fullName>
        <ecNumber evidence="2">3.1.2.-</ecNumber>
    </submittedName>
</protein>
<dbReference type="GO" id="GO:0016787">
    <property type="term" value="F:hydrolase activity"/>
    <property type="evidence" value="ECO:0007669"/>
    <property type="project" value="UniProtKB-KW"/>
</dbReference>
<accession>A0ABW6SAD5</accession>
<proteinExistence type="predicted"/>
<dbReference type="InterPro" id="IPR029069">
    <property type="entry name" value="HotDog_dom_sf"/>
</dbReference>
<sequence>MTTSISSECGDSLVETTGRPHPARSRLELYPVVRISQARYGDMDANAHLNNLALESLHEDARAVLNERVFPGVFDPRARQLRLVTSQNVVHFLAEAHWPAAIETGVGVGRIGRTSFVASSALFRDGVCISVCDAVLVAVGDHGPVAIPEAAREMLCELRIRQELT</sequence>
<keyword evidence="2" id="KW-0378">Hydrolase</keyword>
<name>A0ABW6SAD5_9NOCA</name>
<dbReference type="EMBL" id="JBIAQY010000018">
    <property type="protein sequence ID" value="MFF3573286.1"/>
    <property type="molecule type" value="Genomic_DNA"/>
</dbReference>
<dbReference type="SUPFAM" id="SSF54637">
    <property type="entry name" value="Thioesterase/thiol ester dehydrase-isomerase"/>
    <property type="match status" value="1"/>
</dbReference>
<dbReference type="Pfam" id="PF13279">
    <property type="entry name" value="4HBT_2"/>
    <property type="match status" value="1"/>
</dbReference>
<feature type="region of interest" description="Disordered" evidence="1">
    <location>
        <begin position="1"/>
        <end position="20"/>
    </location>
</feature>